<gene>
    <name evidence="5" type="ORF">EB796_011990</name>
</gene>
<accession>A0A7J7JTG5</accession>
<dbReference type="Gene3D" id="3.40.640.10">
    <property type="entry name" value="Type I PLP-dependent aspartate aminotransferase-like (Major domain)"/>
    <property type="match status" value="1"/>
</dbReference>
<dbReference type="GO" id="GO:0005960">
    <property type="term" value="C:glycine cleavage complex"/>
    <property type="evidence" value="ECO:0007669"/>
    <property type="project" value="TreeGrafter"/>
</dbReference>
<dbReference type="SUPFAM" id="SSF53383">
    <property type="entry name" value="PLP-dependent transferases"/>
    <property type="match status" value="1"/>
</dbReference>
<evidence type="ECO:0000256" key="1">
    <source>
        <dbReference type="ARBA" id="ARBA00012134"/>
    </source>
</evidence>
<dbReference type="FunFam" id="3.40.640.10:FF:000005">
    <property type="entry name" value="Glycine dehydrogenase (decarboxylating), mitochondrial"/>
    <property type="match status" value="1"/>
</dbReference>
<dbReference type="EC" id="1.4.4.2" evidence="1"/>
<dbReference type="InterPro" id="IPR015421">
    <property type="entry name" value="PyrdxlP-dep_Trfase_major"/>
</dbReference>
<dbReference type="InterPro" id="IPR015422">
    <property type="entry name" value="PyrdxlP-dep_Trfase_small"/>
</dbReference>
<evidence type="ECO:0000256" key="2">
    <source>
        <dbReference type="ARBA" id="ARBA00023002"/>
    </source>
</evidence>
<comment type="catalytic activity">
    <reaction evidence="3">
        <text>N(6)-[(R)-lipoyl]-L-lysyl-[glycine-cleavage complex H protein] + glycine + H(+) = N(6)-[(R)-S(8)-aminomethyldihydrolipoyl]-L-lysyl-[glycine-cleavage complex H protein] + CO2</text>
        <dbReference type="Rhea" id="RHEA:24304"/>
        <dbReference type="Rhea" id="RHEA-COMP:10494"/>
        <dbReference type="Rhea" id="RHEA-COMP:10495"/>
        <dbReference type="ChEBI" id="CHEBI:15378"/>
        <dbReference type="ChEBI" id="CHEBI:16526"/>
        <dbReference type="ChEBI" id="CHEBI:57305"/>
        <dbReference type="ChEBI" id="CHEBI:83099"/>
        <dbReference type="ChEBI" id="CHEBI:83143"/>
        <dbReference type="EC" id="1.4.4.2"/>
    </reaction>
</comment>
<dbReference type="OrthoDB" id="6281716at2759"/>
<dbReference type="GO" id="GO:0005739">
    <property type="term" value="C:mitochondrion"/>
    <property type="evidence" value="ECO:0007669"/>
    <property type="project" value="TreeGrafter"/>
</dbReference>
<feature type="domain" description="Glycine cleavage system P-protein N-terminal" evidence="4">
    <location>
        <begin position="68"/>
        <end position="489"/>
    </location>
</feature>
<dbReference type="Pfam" id="PF02347">
    <property type="entry name" value="GDC-P"/>
    <property type="match status" value="1"/>
</dbReference>
<dbReference type="EMBL" id="VXIV02001797">
    <property type="protein sequence ID" value="KAF6029659.1"/>
    <property type="molecule type" value="Genomic_DNA"/>
</dbReference>
<evidence type="ECO:0000313" key="6">
    <source>
        <dbReference type="Proteomes" id="UP000593567"/>
    </source>
</evidence>
<dbReference type="Gene3D" id="3.90.1150.10">
    <property type="entry name" value="Aspartate Aminotransferase, domain 1"/>
    <property type="match status" value="1"/>
</dbReference>
<evidence type="ECO:0000256" key="3">
    <source>
        <dbReference type="ARBA" id="ARBA00049026"/>
    </source>
</evidence>
<evidence type="ECO:0000313" key="5">
    <source>
        <dbReference type="EMBL" id="KAF6029659.1"/>
    </source>
</evidence>
<proteinExistence type="predicted"/>
<dbReference type="GO" id="GO:0016594">
    <property type="term" value="F:glycine binding"/>
    <property type="evidence" value="ECO:0007669"/>
    <property type="project" value="TreeGrafter"/>
</dbReference>
<dbReference type="GO" id="GO:0019464">
    <property type="term" value="P:glycine decarboxylation via glycine cleavage system"/>
    <property type="evidence" value="ECO:0007669"/>
    <property type="project" value="TreeGrafter"/>
</dbReference>
<protein>
    <recommendedName>
        <fullName evidence="1">glycine dehydrogenase (aminomethyl-transferring)</fullName>
        <ecNumber evidence="1">1.4.4.2</ecNumber>
    </recommendedName>
</protein>
<name>A0A7J7JTG5_BUGNE</name>
<dbReference type="PANTHER" id="PTHR11773:SF1">
    <property type="entry name" value="GLYCINE DEHYDROGENASE (DECARBOXYLATING), MITOCHONDRIAL"/>
    <property type="match status" value="1"/>
</dbReference>
<dbReference type="Proteomes" id="UP000593567">
    <property type="component" value="Unassembled WGS sequence"/>
</dbReference>
<dbReference type="CDD" id="cd00613">
    <property type="entry name" value="GDC-P"/>
    <property type="match status" value="1"/>
</dbReference>
<dbReference type="InterPro" id="IPR020581">
    <property type="entry name" value="GDC_P"/>
</dbReference>
<organism evidence="5 6">
    <name type="scientific">Bugula neritina</name>
    <name type="common">Brown bryozoan</name>
    <name type="synonym">Sertularia neritina</name>
    <dbReference type="NCBI Taxonomy" id="10212"/>
    <lineage>
        <taxon>Eukaryota</taxon>
        <taxon>Metazoa</taxon>
        <taxon>Spiralia</taxon>
        <taxon>Lophotrochozoa</taxon>
        <taxon>Bryozoa</taxon>
        <taxon>Gymnolaemata</taxon>
        <taxon>Cheilostomatida</taxon>
        <taxon>Flustrina</taxon>
        <taxon>Buguloidea</taxon>
        <taxon>Bugulidae</taxon>
        <taxon>Bugula</taxon>
    </lineage>
</organism>
<reference evidence="5" key="1">
    <citation type="submission" date="2020-06" db="EMBL/GenBank/DDBJ databases">
        <title>Draft genome of Bugula neritina, a colonial animal packing powerful symbionts and potential medicines.</title>
        <authorList>
            <person name="Rayko M."/>
        </authorList>
    </citation>
    <scope>NUCLEOTIDE SEQUENCE [LARGE SCALE GENOMIC DNA]</scope>
    <source>
        <strain evidence="5">Kwan_BN1</strain>
    </source>
</reference>
<dbReference type="InterPro" id="IPR049315">
    <property type="entry name" value="GDC-P_N"/>
</dbReference>
<dbReference type="InterPro" id="IPR015424">
    <property type="entry name" value="PyrdxlP-dep_Trfase"/>
</dbReference>
<evidence type="ECO:0000259" key="4">
    <source>
        <dbReference type="Pfam" id="PF02347"/>
    </source>
</evidence>
<comment type="caution">
    <text evidence="5">The sequence shown here is derived from an EMBL/GenBank/DDBJ whole genome shotgun (WGS) entry which is preliminary data.</text>
</comment>
<dbReference type="GO" id="GO:0004375">
    <property type="term" value="F:glycine dehydrogenase (decarboxylating) activity"/>
    <property type="evidence" value="ECO:0007669"/>
    <property type="project" value="UniProtKB-EC"/>
</dbReference>
<keyword evidence="2" id="KW-0560">Oxidoreductase</keyword>
<sequence length="584" mass="63907">MSSMLIRRGANKIYQQISHNKACIYKINRRCVSTTKAPWQLPVEKRENVEKDLTVDGLLKTSSTYLSRHIGPSSSDQSTMLRVVEASNMEELISSAVPDDIRMTSATSLGSGLDESQMYAHVKELADKNQVWRSYIGMGYHNCHVPPVIQRNVLENPGWITQYTPYQAELAQGRLYSLMMFQTMISDLTGLELANASLLDEGTAAAEGMGMCLRLNKKKKFLIDSRCHPQTISVVETRARGLGVEVEVVNRDVVDFSSGEISGILVQYPDTNGGVYNMTQIVENAHSHKALVVCATDLLSLTMLVPPGEFGCDIAVGSAQRMGIPLGYGGPHAGFISTHKKYARSLPGRVVGLAKDAQGNPAYRLALQTREQHIRKEKATSNICTAQALLANMTALYGAWHGPEGLRELASVAHNAATILSHGVELSNNKQHNEYFFDTLLITPASIADVTARAAKKEINLQYLPNNKVIVSLDETVTENDLNDLLYVFGSPATVADIVERYSGDLLEGSFVNTGLHRTSPYLQHAVFNSHHSEAGMVRFLKKLENKDLSLVHSMIPLGSCTMKLNGTSTLLVGAHSSYTGVGQ</sequence>
<dbReference type="AlphaFoldDB" id="A0A7J7JTG5"/>
<dbReference type="GO" id="GO:0030170">
    <property type="term" value="F:pyridoxal phosphate binding"/>
    <property type="evidence" value="ECO:0007669"/>
    <property type="project" value="TreeGrafter"/>
</dbReference>
<keyword evidence="6" id="KW-1185">Reference proteome</keyword>
<dbReference type="PANTHER" id="PTHR11773">
    <property type="entry name" value="GLYCINE DEHYDROGENASE, DECARBOXYLATING"/>
    <property type="match status" value="1"/>
</dbReference>